<dbReference type="VEuPathDB" id="FungiDB:FOZG_06307"/>
<name>A0A420QAY3_FUSOX</name>
<accession>A0A420QAY3</accession>
<sequence>MIEERFSQLLLAHHGPGAGGAADHPAAQLQHPQRTVGHTAAIQCGDEILVAVVDASQELLRDRI</sequence>
<evidence type="ECO:0000313" key="1">
    <source>
        <dbReference type="EMBL" id="RKK77388.1"/>
    </source>
</evidence>
<reference evidence="1 2" key="1">
    <citation type="journal article" date="2018" name="Sci. Rep.">
        <title>Characterisation of pathogen-specific regions and novel effector candidates in Fusarium oxysporum f. sp. cepae.</title>
        <authorList>
            <person name="Armitage A.D."/>
            <person name="Taylor A."/>
            <person name="Sobczyk M.K."/>
            <person name="Baxter L."/>
            <person name="Greenfield B.P."/>
            <person name="Bates H.J."/>
            <person name="Wilson F."/>
            <person name="Jackson A.C."/>
            <person name="Ott S."/>
            <person name="Harrison R.J."/>
            <person name="Clarkson J.P."/>
        </authorList>
    </citation>
    <scope>NUCLEOTIDE SEQUENCE [LARGE SCALE GENOMIC DNA]</scope>
    <source>
        <strain evidence="1 2">Fo_A28</strain>
    </source>
</reference>
<comment type="caution">
    <text evidence="1">The sequence shown here is derived from an EMBL/GenBank/DDBJ whole genome shotgun (WGS) entry which is preliminary data.</text>
</comment>
<organism evidence="1 2">
    <name type="scientific">Fusarium oxysporum</name>
    <name type="common">Fusarium vascular wilt</name>
    <dbReference type="NCBI Taxonomy" id="5507"/>
    <lineage>
        <taxon>Eukaryota</taxon>
        <taxon>Fungi</taxon>
        <taxon>Dikarya</taxon>
        <taxon>Ascomycota</taxon>
        <taxon>Pezizomycotina</taxon>
        <taxon>Sordariomycetes</taxon>
        <taxon>Hypocreomycetidae</taxon>
        <taxon>Hypocreales</taxon>
        <taxon>Nectriaceae</taxon>
        <taxon>Fusarium</taxon>
        <taxon>Fusarium oxysporum species complex</taxon>
    </lineage>
</organism>
<dbReference type="Proteomes" id="UP000285860">
    <property type="component" value="Unassembled WGS sequence"/>
</dbReference>
<dbReference type="EMBL" id="MRCY01000894">
    <property type="protein sequence ID" value="RKK77388.1"/>
    <property type="molecule type" value="Genomic_DNA"/>
</dbReference>
<gene>
    <name evidence="1" type="ORF">BFJ68_g17974</name>
</gene>
<proteinExistence type="predicted"/>
<evidence type="ECO:0000313" key="2">
    <source>
        <dbReference type="Proteomes" id="UP000285860"/>
    </source>
</evidence>
<protein>
    <submittedName>
        <fullName evidence="1">Uncharacterized protein</fullName>
    </submittedName>
</protein>
<dbReference type="AlphaFoldDB" id="A0A420QAY3"/>